<dbReference type="Proteomes" id="UP000031774">
    <property type="component" value="Chromosome"/>
</dbReference>
<dbReference type="PANTHER" id="PTHR43580:SF2">
    <property type="entry name" value="CYTOKINE-LIKE NUCLEAR FACTOR N-PAC"/>
    <property type="match status" value="1"/>
</dbReference>
<keyword evidence="7" id="KW-1185">Reference proteome</keyword>
<feature type="chain" id="PRO_5039122952" evidence="3">
    <location>
        <begin position="23"/>
        <end position="287"/>
    </location>
</feature>
<evidence type="ECO:0000313" key="7">
    <source>
        <dbReference type="Proteomes" id="UP000031774"/>
    </source>
</evidence>
<dbReference type="SUPFAM" id="SSF51905">
    <property type="entry name" value="FAD/NAD(P)-binding domain"/>
    <property type="match status" value="1"/>
</dbReference>
<dbReference type="SMR" id="A0A0B5I5X3"/>
<organism evidence="6 7">
    <name type="scientific">Streptomyces vietnamensis</name>
    <dbReference type="NCBI Taxonomy" id="362257"/>
    <lineage>
        <taxon>Bacteria</taxon>
        <taxon>Bacillati</taxon>
        <taxon>Actinomycetota</taxon>
        <taxon>Actinomycetes</taxon>
        <taxon>Kitasatosporales</taxon>
        <taxon>Streptomycetaceae</taxon>
        <taxon>Streptomyces</taxon>
    </lineage>
</organism>
<reference evidence="6 7" key="1">
    <citation type="submission" date="2014-12" db="EMBL/GenBank/DDBJ databases">
        <title>Complete genome sequence of Streptomyces vietnamensis strain GIMV4.0001, a genetic manipulable producer of the benzoisochromanequinone antibiotic granaticin.</title>
        <authorList>
            <person name="Deng M.R."/>
            <person name="Guo J."/>
            <person name="Ma L.Y."/>
            <person name="Feng G.D."/>
            <person name="Mo C.Y."/>
            <person name="Zhu H.H."/>
        </authorList>
    </citation>
    <scope>NUCLEOTIDE SEQUENCE [LARGE SCALE GENOMIC DNA]</scope>
    <source>
        <strain evidence="7">GIMV4.0001</strain>
    </source>
</reference>
<dbReference type="InterPro" id="IPR036291">
    <property type="entry name" value="NAD(P)-bd_dom_sf"/>
</dbReference>
<dbReference type="Pfam" id="PF03446">
    <property type="entry name" value="NAD_binding_2"/>
    <property type="match status" value="1"/>
</dbReference>
<dbReference type="InterPro" id="IPR013328">
    <property type="entry name" value="6PGD_dom2"/>
</dbReference>
<keyword evidence="2" id="KW-0560">Oxidoreductase</keyword>
<dbReference type="PIRSF" id="PIRSF000103">
    <property type="entry name" value="HIBADH"/>
    <property type="match status" value="1"/>
</dbReference>
<dbReference type="STRING" id="362257.SVTN_30155"/>
<dbReference type="GO" id="GO:0016491">
    <property type="term" value="F:oxidoreductase activity"/>
    <property type="evidence" value="ECO:0007669"/>
    <property type="project" value="UniProtKB-KW"/>
</dbReference>
<dbReference type="RefSeq" id="WP_041131919.1">
    <property type="nucleotide sequence ID" value="NZ_CP010407.1"/>
</dbReference>
<evidence type="ECO:0000313" key="6">
    <source>
        <dbReference type="EMBL" id="AJF67991.1"/>
    </source>
</evidence>
<dbReference type="PANTHER" id="PTHR43580">
    <property type="entry name" value="OXIDOREDUCTASE GLYR1-RELATED"/>
    <property type="match status" value="1"/>
</dbReference>
<dbReference type="HOGENOM" id="CLU_035117_2_0_11"/>
<dbReference type="Pfam" id="PF21761">
    <property type="entry name" value="RedAm-like_C"/>
    <property type="match status" value="1"/>
</dbReference>
<dbReference type="GO" id="GO:0050661">
    <property type="term" value="F:NADP binding"/>
    <property type="evidence" value="ECO:0007669"/>
    <property type="project" value="InterPro"/>
</dbReference>
<evidence type="ECO:0000256" key="2">
    <source>
        <dbReference type="ARBA" id="ARBA00023002"/>
    </source>
</evidence>
<feature type="signal peptide" evidence="3">
    <location>
        <begin position="1"/>
        <end position="22"/>
    </location>
</feature>
<dbReference type="AlphaFoldDB" id="A0A0B5I5X3"/>
<dbReference type="InterPro" id="IPR015815">
    <property type="entry name" value="HIBADH-related"/>
</dbReference>
<dbReference type="InterPro" id="IPR051265">
    <property type="entry name" value="HIBADH-related_NP60_sf"/>
</dbReference>
<evidence type="ECO:0000256" key="1">
    <source>
        <dbReference type="ARBA" id="ARBA00009080"/>
    </source>
</evidence>
<dbReference type="SUPFAM" id="SSF51735">
    <property type="entry name" value="NAD(P)-binding Rossmann-fold domains"/>
    <property type="match status" value="1"/>
</dbReference>
<dbReference type="KEGG" id="svt:SVTN_30155"/>
<sequence length="287" mass="29750">MKRAPRYDVAVLGCGLMGSALARRFASSGLAVTAWNRTPRGAEALAADGVRPSATVGEAVGEAGLVVVCMSDVEAARHALASVPSLVGVTVVNLSDGTRDDAEELARRLGEQGALCLDGATFCYPEQIGEQSALLVFSGSSRAWTEHESTLMLLGGRARHVSEDITGAKALYLGSGAFFLTALTGFVESTACLLRRGHTLEEIRETTLYGLELLGHATQAVASSIASGRHETDQATVHVFADGARKVLAELESAGIDSSVMAAVTGKLDATESAGMGHLGYSAQSLL</sequence>
<dbReference type="InterPro" id="IPR006115">
    <property type="entry name" value="6PGDH_NADP-bd"/>
</dbReference>
<proteinExistence type="inferred from homology"/>
<name>A0A0B5I5X3_9ACTN</name>
<keyword evidence="3" id="KW-0732">Signal</keyword>
<evidence type="ECO:0000256" key="3">
    <source>
        <dbReference type="SAM" id="SignalP"/>
    </source>
</evidence>
<feature type="domain" description="NADPH-dependent reductive aminase-like C-terminal" evidence="5">
    <location>
        <begin position="166"/>
        <end position="282"/>
    </location>
</feature>
<accession>A0A0B5I5X3</accession>
<dbReference type="EMBL" id="CP010407">
    <property type="protein sequence ID" value="AJF67991.1"/>
    <property type="molecule type" value="Genomic_DNA"/>
</dbReference>
<dbReference type="Gene3D" id="3.40.50.720">
    <property type="entry name" value="NAD(P)-binding Rossmann-like Domain"/>
    <property type="match status" value="1"/>
</dbReference>
<dbReference type="Gene3D" id="1.10.1040.10">
    <property type="entry name" value="N-(1-d-carboxylethyl)-l-norvaline Dehydrogenase, domain 2"/>
    <property type="match status" value="1"/>
</dbReference>
<feature type="domain" description="6-phosphogluconate dehydrogenase NADP-binding" evidence="4">
    <location>
        <begin position="8"/>
        <end position="155"/>
    </location>
</feature>
<gene>
    <name evidence="6" type="ORF">SVTN_30155</name>
</gene>
<evidence type="ECO:0000259" key="4">
    <source>
        <dbReference type="Pfam" id="PF03446"/>
    </source>
</evidence>
<dbReference type="InterPro" id="IPR048666">
    <property type="entry name" value="RedAm-like_C"/>
</dbReference>
<protein>
    <submittedName>
        <fullName evidence="6">Uncharacterized protein</fullName>
    </submittedName>
</protein>
<comment type="similarity">
    <text evidence="1">Belongs to the HIBADH-related family.</text>
</comment>
<evidence type="ECO:0000259" key="5">
    <source>
        <dbReference type="Pfam" id="PF21761"/>
    </source>
</evidence>
<dbReference type="InterPro" id="IPR036188">
    <property type="entry name" value="FAD/NAD-bd_sf"/>
</dbReference>